<reference evidence="13 14" key="1">
    <citation type="submission" date="2016-10" db="EMBL/GenBank/DDBJ databases">
        <authorList>
            <person name="de Groot N.N."/>
        </authorList>
    </citation>
    <scope>NUCLEOTIDE SEQUENCE [LARGE SCALE GENOMIC DNA]</scope>
    <source>
        <strain evidence="13 14">DSM 23842</strain>
    </source>
</reference>
<evidence type="ECO:0000256" key="7">
    <source>
        <dbReference type="ARBA" id="ARBA00047473"/>
    </source>
</evidence>
<feature type="binding site" evidence="10">
    <location>
        <position position="258"/>
    </location>
    <ligand>
        <name>substrate</name>
    </ligand>
</feature>
<dbReference type="InterPro" id="IPR001732">
    <property type="entry name" value="UDP-Glc/GDP-Man_DH_N"/>
</dbReference>
<feature type="binding site" evidence="10">
    <location>
        <position position="205"/>
    </location>
    <ligand>
        <name>substrate</name>
    </ligand>
</feature>
<dbReference type="RefSeq" id="WP_092131770.1">
    <property type="nucleotide sequence ID" value="NZ_FNQK01000002.1"/>
</dbReference>
<comment type="similarity">
    <text evidence="2 8">Belongs to the UDP-glucose/GDP-mannose dehydrogenase family.</text>
</comment>
<dbReference type="EC" id="1.1.1.22" evidence="3 8"/>
<dbReference type="InterPro" id="IPR014027">
    <property type="entry name" value="UDP-Glc/GDP-Man_DH_C"/>
</dbReference>
<feature type="binding site" evidence="11">
    <location>
        <position position="264"/>
    </location>
    <ligand>
        <name>NAD(+)</name>
        <dbReference type="ChEBI" id="CHEBI:57540"/>
    </ligand>
</feature>
<feature type="binding site" evidence="11">
    <location>
        <position position="35"/>
    </location>
    <ligand>
        <name>NAD(+)</name>
        <dbReference type="ChEBI" id="CHEBI:57540"/>
    </ligand>
</feature>
<feature type="active site" description="Nucleophile" evidence="9">
    <location>
        <position position="261"/>
    </location>
</feature>
<dbReference type="InterPro" id="IPR014026">
    <property type="entry name" value="UDP-Glc/GDP-Man_DH_dimer"/>
</dbReference>
<dbReference type="OrthoDB" id="9803238at2"/>
<gene>
    <name evidence="13" type="ORF">SAMN04487990_102169</name>
</gene>
<dbReference type="NCBIfam" id="TIGR03026">
    <property type="entry name" value="NDP-sugDHase"/>
    <property type="match status" value="1"/>
</dbReference>
<feature type="binding site" evidence="11">
    <location>
        <position position="121"/>
    </location>
    <ligand>
        <name>NAD(+)</name>
        <dbReference type="ChEBI" id="CHEBI:57540"/>
    </ligand>
</feature>
<feature type="binding site" evidence="10">
    <location>
        <begin position="250"/>
        <end position="254"/>
    </location>
    <ligand>
        <name>substrate</name>
    </ligand>
</feature>
<feature type="binding site" evidence="10">
    <location>
        <begin position="150"/>
        <end position="153"/>
    </location>
    <ligand>
        <name>substrate</name>
    </ligand>
</feature>
<dbReference type="Gene3D" id="1.20.5.100">
    <property type="entry name" value="Cytochrome c1, transmembrane anchor, C-terminal"/>
    <property type="match status" value="1"/>
</dbReference>
<evidence type="ECO:0000256" key="5">
    <source>
        <dbReference type="ARBA" id="ARBA00023002"/>
    </source>
</evidence>
<accession>A0A1H3W123</accession>
<dbReference type="GO" id="GO:0006065">
    <property type="term" value="P:UDP-glucuronate biosynthetic process"/>
    <property type="evidence" value="ECO:0007669"/>
    <property type="project" value="UniProtKB-UniPathway"/>
</dbReference>
<evidence type="ECO:0000256" key="8">
    <source>
        <dbReference type="PIRNR" id="PIRNR000124"/>
    </source>
</evidence>
<comment type="pathway">
    <text evidence="1">Nucleotide-sugar biosynthesis; UDP-alpha-D-glucuronate biosynthesis; UDP-alpha-D-glucuronate from UDP-alpha-D-glucose: step 1/1.</text>
</comment>
<organism evidence="13 14">
    <name type="scientific">Bizionia paragorgiae</name>
    <dbReference type="NCBI Taxonomy" id="283786"/>
    <lineage>
        <taxon>Bacteria</taxon>
        <taxon>Pseudomonadati</taxon>
        <taxon>Bacteroidota</taxon>
        <taxon>Flavobacteriia</taxon>
        <taxon>Flavobacteriales</taxon>
        <taxon>Flavobacteriaceae</taxon>
        <taxon>Bizionia</taxon>
    </lineage>
</organism>
<dbReference type="GO" id="GO:0000271">
    <property type="term" value="P:polysaccharide biosynthetic process"/>
    <property type="evidence" value="ECO:0007669"/>
    <property type="project" value="InterPro"/>
</dbReference>
<evidence type="ECO:0000256" key="3">
    <source>
        <dbReference type="ARBA" id="ARBA00012954"/>
    </source>
</evidence>
<dbReference type="InterPro" id="IPR036291">
    <property type="entry name" value="NAD(P)-bd_dom_sf"/>
</dbReference>
<feature type="binding site" evidence="10">
    <location>
        <position position="322"/>
    </location>
    <ligand>
        <name>substrate</name>
    </ligand>
</feature>
<feature type="binding site" evidence="11">
    <location>
        <position position="86"/>
    </location>
    <ligand>
        <name>NAD(+)</name>
        <dbReference type="ChEBI" id="CHEBI:57540"/>
    </ligand>
</feature>
<name>A0A1H3W123_BIZPA</name>
<dbReference type="AlphaFoldDB" id="A0A1H3W123"/>
<dbReference type="Gene3D" id="3.40.50.720">
    <property type="entry name" value="NAD(P)-binding Rossmann-like Domain"/>
    <property type="match status" value="2"/>
</dbReference>
<dbReference type="GO" id="GO:0051287">
    <property type="term" value="F:NAD binding"/>
    <property type="evidence" value="ECO:0007669"/>
    <property type="project" value="InterPro"/>
</dbReference>
<sequence length="432" mass="47947">MKIAVIGTGYVGLVSGTCLAETGNDVLCIDIDENKVKRMQQGEVPIYEPHLDVLFERNIKAKRLKFSTSLEEGLEHGDIIFLALPTPEDEDGSADLKYILGVADKIGILIKDYKVIVDKSTVPVGTSDKVKAAIAKHATVDFDVVSNPEFLREGFAVDDFLKPERIVVGASSERAIALMEKLYKPYVRSGNPILIMDEKSAELTKYASNAFLAAKITFMNEIANFCEKVGADVDKVRIGMGTDSRIGKRFLFPGIGYGGSCFPKDVKALHKSGQDHNYDFKILDSVLTVNKQQKVVLIPKIENYFKGDLKGKNIAIWGLAFKPETDDIREAPALDVIHSLLNLGCHIKAFDPEAMDNVKRKLGDKIEYANGMYDALAEADALVICTEWSIFRTPNFERIKSNLKGHVIFDGRNLYDVKDVENENITYISIGR</sequence>
<dbReference type="PANTHER" id="PTHR43750">
    <property type="entry name" value="UDP-GLUCOSE 6-DEHYDROGENASE TUAD"/>
    <property type="match status" value="1"/>
</dbReference>
<dbReference type="UniPathway" id="UPA00038">
    <property type="reaction ID" value="UER00491"/>
</dbReference>
<feature type="domain" description="UDP-glucose/GDP-mannose dehydrogenase C-terminal" evidence="12">
    <location>
        <begin position="315"/>
        <end position="417"/>
    </location>
</feature>
<evidence type="ECO:0000256" key="4">
    <source>
        <dbReference type="ARBA" id="ARBA00015132"/>
    </source>
</evidence>
<dbReference type="InterPro" id="IPR036220">
    <property type="entry name" value="UDP-Glc/GDP-Man_DH_C_sf"/>
</dbReference>
<evidence type="ECO:0000256" key="6">
    <source>
        <dbReference type="ARBA" id="ARBA00023027"/>
    </source>
</evidence>
<dbReference type="GO" id="GO:0003979">
    <property type="term" value="F:UDP-glucose 6-dehydrogenase activity"/>
    <property type="evidence" value="ECO:0007669"/>
    <property type="project" value="UniProtKB-EC"/>
</dbReference>
<evidence type="ECO:0000256" key="2">
    <source>
        <dbReference type="ARBA" id="ARBA00006601"/>
    </source>
</evidence>
<dbReference type="PANTHER" id="PTHR43750:SF3">
    <property type="entry name" value="UDP-GLUCOSE 6-DEHYDROGENASE TUAD"/>
    <property type="match status" value="1"/>
</dbReference>
<dbReference type="SUPFAM" id="SSF48179">
    <property type="entry name" value="6-phosphogluconate dehydrogenase C-terminal domain-like"/>
    <property type="match status" value="1"/>
</dbReference>
<dbReference type="SMART" id="SM00984">
    <property type="entry name" value="UDPG_MGDP_dh_C"/>
    <property type="match status" value="1"/>
</dbReference>
<dbReference type="Pfam" id="PF00984">
    <property type="entry name" value="UDPG_MGDP_dh"/>
    <property type="match status" value="1"/>
</dbReference>
<keyword evidence="14" id="KW-1185">Reference proteome</keyword>
<dbReference type="STRING" id="283786.SAMN04487990_102169"/>
<comment type="catalytic activity">
    <reaction evidence="7 8">
        <text>UDP-alpha-D-glucose + 2 NAD(+) + H2O = UDP-alpha-D-glucuronate + 2 NADH + 3 H(+)</text>
        <dbReference type="Rhea" id="RHEA:23596"/>
        <dbReference type="ChEBI" id="CHEBI:15377"/>
        <dbReference type="ChEBI" id="CHEBI:15378"/>
        <dbReference type="ChEBI" id="CHEBI:57540"/>
        <dbReference type="ChEBI" id="CHEBI:57945"/>
        <dbReference type="ChEBI" id="CHEBI:58052"/>
        <dbReference type="ChEBI" id="CHEBI:58885"/>
        <dbReference type="EC" id="1.1.1.22"/>
    </reaction>
</comment>
<dbReference type="Proteomes" id="UP000198846">
    <property type="component" value="Unassembled WGS sequence"/>
</dbReference>
<dbReference type="Pfam" id="PF03720">
    <property type="entry name" value="UDPG_MGDP_dh_C"/>
    <property type="match status" value="1"/>
</dbReference>
<evidence type="ECO:0000313" key="14">
    <source>
        <dbReference type="Proteomes" id="UP000198846"/>
    </source>
</evidence>
<protein>
    <recommendedName>
        <fullName evidence="4 8">UDP-glucose 6-dehydrogenase</fullName>
        <ecNumber evidence="3 8">1.1.1.22</ecNumber>
    </recommendedName>
</protein>
<dbReference type="SUPFAM" id="SSF51735">
    <property type="entry name" value="NAD(P)-binding Rossmann-fold domains"/>
    <property type="match status" value="1"/>
</dbReference>
<dbReference type="Pfam" id="PF03721">
    <property type="entry name" value="UDPG_MGDP_dh_N"/>
    <property type="match status" value="1"/>
</dbReference>
<evidence type="ECO:0000256" key="1">
    <source>
        <dbReference type="ARBA" id="ARBA00004701"/>
    </source>
</evidence>
<feature type="binding site" evidence="11">
    <location>
        <position position="30"/>
    </location>
    <ligand>
        <name>NAD(+)</name>
        <dbReference type="ChEBI" id="CHEBI:57540"/>
    </ligand>
</feature>
<evidence type="ECO:0000259" key="12">
    <source>
        <dbReference type="SMART" id="SM00984"/>
    </source>
</evidence>
<dbReference type="InterPro" id="IPR028357">
    <property type="entry name" value="UDPglc_DH_bac"/>
</dbReference>
<dbReference type="EMBL" id="FNQK01000002">
    <property type="protein sequence ID" value="SDZ80837.1"/>
    <property type="molecule type" value="Genomic_DNA"/>
</dbReference>
<evidence type="ECO:0000256" key="11">
    <source>
        <dbReference type="PIRSR" id="PIRSR500134-3"/>
    </source>
</evidence>
<evidence type="ECO:0000313" key="13">
    <source>
        <dbReference type="EMBL" id="SDZ80837.1"/>
    </source>
</evidence>
<evidence type="ECO:0000256" key="9">
    <source>
        <dbReference type="PIRSR" id="PIRSR500134-1"/>
    </source>
</evidence>
<keyword evidence="5 8" id="KW-0560">Oxidoreductase</keyword>
<dbReference type="PIRSF" id="PIRSF500134">
    <property type="entry name" value="UDPglc_DH_bac"/>
    <property type="match status" value="1"/>
</dbReference>
<dbReference type="PIRSF" id="PIRSF000124">
    <property type="entry name" value="UDPglc_GDPman_dh"/>
    <property type="match status" value="1"/>
</dbReference>
<evidence type="ECO:0000256" key="10">
    <source>
        <dbReference type="PIRSR" id="PIRSR500134-2"/>
    </source>
</evidence>
<proteinExistence type="inferred from homology"/>
<keyword evidence="6 8" id="KW-0520">NAD</keyword>
<feature type="binding site" evidence="11">
    <location>
        <position position="329"/>
    </location>
    <ligand>
        <name>NAD(+)</name>
        <dbReference type="ChEBI" id="CHEBI:57540"/>
    </ligand>
</feature>
<dbReference type="InterPro" id="IPR008927">
    <property type="entry name" value="6-PGluconate_DH-like_C_sf"/>
</dbReference>
<dbReference type="SUPFAM" id="SSF52413">
    <property type="entry name" value="UDP-glucose/GDP-mannose dehydrogenase C-terminal domain"/>
    <property type="match status" value="1"/>
</dbReference>
<feature type="binding site" evidence="11">
    <location>
        <position position="153"/>
    </location>
    <ligand>
        <name>NAD(+)</name>
        <dbReference type="ChEBI" id="CHEBI:57540"/>
    </ligand>
</feature>
<dbReference type="InterPro" id="IPR017476">
    <property type="entry name" value="UDP-Glc/GDP-Man"/>
</dbReference>